<dbReference type="AlphaFoldDB" id="D3T193"/>
<dbReference type="PATRIC" id="fig|547559.17.peg.718"/>
<reference evidence="3 5" key="3">
    <citation type="journal article" date="2014" name="PLoS Genet.">
        <title>Phylogenetically driven sequencing of extremely halophilic archaea reveals strategies for static and dynamic osmo-response.</title>
        <authorList>
            <person name="Becker E.A."/>
            <person name="Seitzer P.M."/>
            <person name="Tritt A."/>
            <person name="Larsen D."/>
            <person name="Krusor M."/>
            <person name="Yao A.I."/>
            <person name="Wu D."/>
            <person name="Madern D."/>
            <person name="Eisen J.A."/>
            <person name="Darling A.E."/>
            <person name="Facciotti M.T."/>
        </authorList>
    </citation>
    <scope>NUCLEOTIDE SEQUENCE [LARGE SCALE GENOMIC DNA]</scope>
    <source>
        <strain evidence="5">ATCC 43099 / DSM 3394 / CCM 3739 / CIP 104546 / IAM 13178 / JCM 8861 / NBRC 102185 / NCIMB 2190 / MS3</strain>
        <strain evidence="3">MS-3</strain>
    </source>
</reference>
<organism evidence="2 4">
    <name type="scientific">Natrialba magadii (strain ATCC 43099 / DSM 3394 / CCM 3739 / CIP 104546 / IAM 13178 / JCM 8861 / NBRC 102185 / NCIMB 2190 / MS3)</name>
    <name type="common">Natronobacterium magadii</name>
    <dbReference type="NCBI Taxonomy" id="547559"/>
    <lineage>
        <taxon>Archaea</taxon>
        <taxon>Methanobacteriati</taxon>
        <taxon>Methanobacteriota</taxon>
        <taxon>Stenosarchaea group</taxon>
        <taxon>Halobacteria</taxon>
        <taxon>Halobacteriales</taxon>
        <taxon>Natrialbaceae</taxon>
        <taxon>Natrialba</taxon>
    </lineage>
</organism>
<feature type="region of interest" description="Disordered" evidence="1">
    <location>
        <begin position="52"/>
        <end position="83"/>
    </location>
</feature>
<protein>
    <submittedName>
        <fullName evidence="2">Uncharacterized protein</fullName>
    </submittedName>
</protein>
<reference evidence="2" key="4">
    <citation type="submission" date="2016-09" db="EMBL/GenBank/DDBJ databases">
        <authorList>
            <person name="Pfeiffer F."/>
        </authorList>
    </citation>
    <scope>NUCLEOTIDE SEQUENCE</scope>
    <source>
        <strain evidence="2">ATCC 43099</strain>
        <plasmid evidence="2">pNMAG01</plasmid>
    </source>
</reference>
<dbReference type="Proteomes" id="UP000001879">
    <property type="component" value="Plasmid pNMAG01"/>
</dbReference>
<evidence type="ECO:0000313" key="5">
    <source>
        <dbReference type="Proteomes" id="UP000011543"/>
    </source>
</evidence>
<gene>
    <name evidence="2" type="ordered locus">Nmag_3811</name>
    <name evidence="3" type="ORF">C500_03764</name>
</gene>
<evidence type="ECO:0000313" key="3">
    <source>
        <dbReference type="EMBL" id="ELY32607.1"/>
    </source>
</evidence>
<dbReference type="OrthoDB" id="162765at2157"/>
<dbReference type="GeneID" id="8826681"/>
<dbReference type="EMBL" id="AOHS01000014">
    <property type="protein sequence ID" value="ELY32607.1"/>
    <property type="molecule type" value="Genomic_DNA"/>
</dbReference>
<dbReference type="Proteomes" id="UP000011543">
    <property type="component" value="Unassembled WGS sequence"/>
</dbReference>
<reference evidence="4" key="1">
    <citation type="submission" date="2010-02" db="EMBL/GenBank/DDBJ databases">
        <title>Complete sequence of plasmid 1 of Natrialba magadii ATCC 43099.</title>
        <authorList>
            <consortium name="US DOE Joint Genome Institute"/>
            <person name="Lucas S."/>
            <person name="Copeland A."/>
            <person name="Lapidus A."/>
            <person name="Cheng J.-F."/>
            <person name="Bruce D."/>
            <person name="Goodwin L."/>
            <person name="Pitluck S."/>
            <person name="Davenport K."/>
            <person name="Saunders E."/>
            <person name="Detter J.C."/>
            <person name="Han C."/>
            <person name="Tapia R."/>
            <person name="Land M."/>
            <person name="Hauser L."/>
            <person name="Kyrpides N."/>
            <person name="Mikhailova N."/>
            <person name="De Castro R.E."/>
            <person name="Maupin-Furlow J.A."/>
            <person name="Woyke T."/>
        </authorList>
    </citation>
    <scope>NUCLEOTIDE SEQUENCE [LARGE SCALE GENOMIC DNA]</scope>
    <source>
        <strain evidence="4">ATCC 43099 / DSM 3394 / CCM 3739 / CIP 104546 / IAM 13178 / JCM 8861 / NBRC 102185 / NCIMB 2190 / MS3</strain>
        <plasmid evidence="4">pNMAG01</plasmid>
    </source>
</reference>
<dbReference type="KEGG" id="nmg:Nmag_3811"/>
<proteinExistence type="predicted"/>
<geneLocation type="plasmid" evidence="2 4">
    <name>pNMAG01</name>
</geneLocation>
<dbReference type="RefSeq" id="WP_004214304.1">
    <property type="nucleotide sequence ID" value="NC_013923.1"/>
</dbReference>
<keyword evidence="4" id="KW-1185">Reference proteome</keyword>
<name>D3T193_NATMM</name>
<evidence type="ECO:0000313" key="2">
    <source>
        <dbReference type="EMBL" id="ADD07352.1"/>
    </source>
</evidence>
<keyword evidence="2" id="KW-0614">Plasmid</keyword>
<feature type="compositionally biased region" description="Basic and acidic residues" evidence="1">
    <location>
        <begin position="69"/>
        <end position="83"/>
    </location>
</feature>
<dbReference type="HOGENOM" id="CLU_2534776_0_0_2"/>
<evidence type="ECO:0000313" key="4">
    <source>
        <dbReference type="Proteomes" id="UP000001879"/>
    </source>
</evidence>
<evidence type="ECO:0000256" key="1">
    <source>
        <dbReference type="SAM" id="MobiDB-lite"/>
    </source>
</evidence>
<accession>D3T193</accession>
<dbReference type="EMBL" id="CP001933">
    <property type="protein sequence ID" value="ADD07352.1"/>
    <property type="molecule type" value="Genomic_DNA"/>
</dbReference>
<reference evidence="2 4" key="2">
    <citation type="journal article" date="2012" name="BMC Genomics">
        <title>A comparative genomics perspective on the genetic content of the alkaliphilic haloarchaeon Natrialba magadii ATCC 43099T.</title>
        <authorList>
            <person name="Siddaramappa S."/>
            <person name="Challacombe J.F."/>
            <person name="Decastro R.E."/>
            <person name="Pfeiffer F."/>
            <person name="Sastre D.E."/>
            <person name="Gimenez M.I."/>
            <person name="Paggi R.A."/>
            <person name="Detter J.C."/>
            <person name="Davenport K.W."/>
            <person name="Goodwin L.A."/>
            <person name="Kyrpides N."/>
            <person name="Tapia R."/>
            <person name="Pitluck S."/>
            <person name="Lucas S."/>
            <person name="Woyke T."/>
            <person name="Maupin-Furlow J.A."/>
        </authorList>
    </citation>
    <scope>NUCLEOTIDE SEQUENCE [LARGE SCALE GENOMIC DNA]</scope>
    <source>
        <strain evidence="2">ATCC 43099</strain>
        <strain evidence="4">ATCC 43099 / DSM 3394 / CCM 3739 / CIP 104546 / IAM 13178 / JCM 8861 / NBRC 102185 / NCIMB 2190 / MS3</strain>
    </source>
</reference>
<sequence length="83" mass="9579">MVLGYVSGTWQCRLYGHNWHHPWNHEVVVTSETSVYPLRCLHCAETQLLDSDGNNWHPADEDGPSIHEQALEFDPKTDASRHR</sequence>